<dbReference type="GO" id="GO:0016787">
    <property type="term" value="F:hydrolase activity"/>
    <property type="evidence" value="ECO:0007669"/>
    <property type="project" value="UniProtKB-KW"/>
</dbReference>
<keyword evidence="1" id="KW-0378">Hydrolase</keyword>
<dbReference type="Proteomes" id="UP000250266">
    <property type="component" value="Unassembled WGS sequence"/>
</dbReference>
<gene>
    <name evidence="3" type="ORF">K432DRAFT_346000</name>
</gene>
<dbReference type="Gene3D" id="3.40.50.1820">
    <property type="entry name" value="alpha/beta hydrolase"/>
    <property type="match status" value="1"/>
</dbReference>
<proteinExistence type="predicted"/>
<evidence type="ECO:0000313" key="4">
    <source>
        <dbReference type="Proteomes" id="UP000250266"/>
    </source>
</evidence>
<accession>A0A8E2EHB7</accession>
<dbReference type="PANTHER" id="PTHR48081:SF8">
    <property type="entry name" value="ALPHA_BETA HYDROLASE FOLD-3 DOMAIN-CONTAINING PROTEIN-RELATED"/>
    <property type="match status" value="1"/>
</dbReference>
<sequence length="331" mass="37501">MHSDLTLDASKFDYSKQLEKTLRFNDKVIRIMEGGPRWHEVGAEKYRQMRWHGETPLPKPAVLESGENFTIPSRERGREISCRMFKPEKRDTKGIYMHIHGGGWVLESEAYQDDMLKWMVDNTGLTVISIGYRLAPEDPFPAGPEDCYDAAEYLVKNSQQKFGAELKFIGGESSGAHLTALTVLHLLKAQPSFSLRGLLLHFGAYDLSGFLSMVDHYERALVIDRDIMQRYTDAFIPNTTPMQRRDPAMSPFFADLRGLKLPPTLFTCGTEDPLLDDTVMMAAKWLMWGNEAVVRIYNGAPHGYIMFPPGSIDAVQEELDASKEFVLEKLG</sequence>
<dbReference type="InterPro" id="IPR029058">
    <property type="entry name" value="AB_hydrolase_fold"/>
</dbReference>
<dbReference type="Pfam" id="PF07859">
    <property type="entry name" value="Abhydrolase_3"/>
    <property type="match status" value="1"/>
</dbReference>
<dbReference type="EMBL" id="KV744847">
    <property type="protein sequence ID" value="OCK84010.1"/>
    <property type="molecule type" value="Genomic_DNA"/>
</dbReference>
<dbReference type="SUPFAM" id="SSF53474">
    <property type="entry name" value="alpha/beta-Hydrolases"/>
    <property type="match status" value="1"/>
</dbReference>
<dbReference type="InterPro" id="IPR013094">
    <property type="entry name" value="AB_hydrolase_3"/>
</dbReference>
<feature type="domain" description="Alpha/beta hydrolase fold-3" evidence="2">
    <location>
        <begin position="97"/>
        <end position="305"/>
    </location>
</feature>
<dbReference type="AlphaFoldDB" id="A0A8E2EHB7"/>
<evidence type="ECO:0000256" key="1">
    <source>
        <dbReference type="ARBA" id="ARBA00022801"/>
    </source>
</evidence>
<name>A0A8E2EHB7_9PEZI</name>
<organism evidence="3 4">
    <name type="scientific">Lepidopterella palustris CBS 459.81</name>
    <dbReference type="NCBI Taxonomy" id="1314670"/>
    <lineage>
        <taxon>Eukaryota</taxon>
        <taxon>Fungi</taxon>
        <taxon>Dikarya</taxon>
        <taxon>Ascomycota</taxon>
        <taxon>Pezizomycotina</taxon>
        <taxon>Dothideomycetes</taxon>
        <taxon>Pleosporomycetidae</taxon>
        <taxon>Mytilinidiales</taxon>
        <taxon>Argynnaceae</taxon>
        <taxon>Lepidopterella</taxon>
    </lineage>
</organism>
<dbReference type="InterPro" id="IPR050300">
    <property type="entry name" value="GDXG_lipolytic_enzyme"/>
</dbReference>
<protein>
    <recommendedName>
        <fullName evidence="2">Alpha/beta hydrolase fold-3 domain-containing protein</fullName>
    </recommendedName>
</protein>
<dbReference type="PANTHER" id="PTHR48081">
    <property type="entry name" value="AB HYDROLASE SUPERFAMILY PROTEIN C4A8.06C"/>
    <property type="match status" value="1"/>
</dbReference>
<keyword evidence="4" id="KW-1185">Reference proteome</keyword>
<dbReference type="OrthoDB" id="408631at2759"/>
<reference evidence="3 4" key="1">
    <citation type="journal article" date="2016" name="Nat. Commun.">
        <title>Ectomycorrhizal ecology is imprinted in the genome of the dominant symbiotic fungus Cenococcum geophilum.</title>
        <authorList>
            <consortium name="DOE Joint Genome Institute"/>
            <person name="Peter M."/>
            <person name="Kohler A."/>
            <person name="Ohm R.A."/>
            <person name="Kuo A."/>
            <person name="Krutzmann J."/>
            <person name="Morin E."/>
            <person name="Arend M."/>
            <person name="Barry K.W."/>
            <person name="Binder M."/>
            <person name="Choi C."/>
            <person name="Clum A."/>
            <person name="Copeland A."/>
            <person name="Grisel N."/>
            <person name="Haridas S."/>
            <person name="Kipfer T."/>
            <person name="LaButti K."/>
            <person name="Lindquist E."/>
            <person name="Lipzen A."/>
            <person name="Maire R."/>
            <person name="Meier B."/>
            <person name="Mihaltcheva S."/>
            <person name="Molinier V."/>
            <person name="Murat C."/>
            <person name="Poggeler S."/>
            <person name="Quandt C.A."/>
            <person name="Sperisen C."/>
            <person name="Tritt A."/>
            <person name="Tisserant E."/>
            <person name="Crous P.W."/>
            <person name="Henrissat B."/>
            <person name="Nehls U."/>
            <person name="Egli S."/>
            <person name="Spatafora J.W."/>
            <person name="Grigoriev I.V."/>
            <person name="Martin F.M."/>
        </authorList>
    </citation>
    <scope>NUCLEOTIDE SEQUENCE [LARGE SCALE GENOMIC DNA]</scope>
    <source>
        <strain evidence="3 4">CBS 459.81</strain>
    </source>
</reference>
<evidence type="ECO:0000259" key="2">
    <source>
        <dbReference type="Pfam" id="PF07859"/>
    </source>
</evidence>
<evidence type="ECO:0000313" key="3">
    <source>
        <dbReference type="EMBL" id="OCK84010.1"/>
    </source>
</evidence>